<dbReference type="FunFam" id="3.40.50.300:FF:000032">
    <property type="entry name" value="Export ABC transporter ATP-binding protein"/>
    <property type="match status" value="1"/>
</dbReference>
<dbReference type="PROSITE" id="PS00211">
    <property type="entry name" value="ABC_TRANSPORTER_1"/>
    <property type="match status" value="1"/>
</dbReference>
<dbReference type="SUPFAM" id="SSF52540">
    <property type="entry name" value="P-loop containing nucleoside triphosphate hydrolases"/>
    <property type="match status" value="1"/>
</dbReference>
<dbReference type="PATRIC" id="fig|1280948.3.peg.3274"/>
<dbReference type="PROSITE" id="PS50893">
    <property type="entry name" value="ABC_TRANSPORTER_2"/>
    <property type="match status" value="1"/>
</dbReference>
<proteinExistence type="inferred from homology"/>
<evidence type="ECO:0000256" key="5">
    <source>
        <dbReference type="ARBA" id="ARBA00038388"/>
    </source>
</evidence>
<keyword evidence="4 9" id="KW-0067">ATP-binding</keyword>
<dbReference type="InterPro" id="IPR017911">
    <property type="entry name" value="MacB-like_ATP-bd"/>
</dbReference>
<dbReference type="EMBL" id="DOGS01000184">
    <property type="protein sequence ID" value="HBQ49041.1"/>
    <property type="molecule type" value="Genomic_DNA"/>
</dbReference>
<dbReference type="GO" id="GO:0022857">
    <property type="term" value="F:transmembrane transporter activity"/>
    <property type="evidence" value="ECO:0007669"/>
    <property type="project" value="TreeGrafter"/>
</dbReference>
<dbReference type="GO" id="GO:0005524">
    <property type="term" value="F:ATP binding"/>
    <property type="evidence" value="ECO:0007669"/>
    <property type="project" value="UniProtKB-KW"/>
</dbReference>
<dbReference type="SMART" id="SM00382">
    <property type="entry name" value="AAA"/>
    <property type="match status" value="1"/>
</dbReference>
<dbReference type="PANTHER" id="PTHR24220:SF689">
    <property type="entry name" value="LIPOPROTEIN-RELEASING SYSTEM ATP-BINDING PROTEIN LOLD"/>
    <property type="match status" value="1"/>
</dbReference>
<dbReference type="AlphaFoldDB" id="A0A059DXA5"/>
<dbReference type="InterPro" id="IPR027417">
    <property type="entry name" value="P-loop_NTPase"/>
</dbReference>
<protein>
    <submittedName>
        <fullName evidence="9">ABC transporter ATP-binding protein</fullName>
    </submittedName>
</protein>
<keyword evidence="2" id="KW-1003">Cell membrane</keyword>
<sequence length="229" mass="24709">MSQPVLELRDIDRFYKTAAGELHVLSGTNLQLNAGELVGLVGPSGSGKSTLLHTAGLLERPESGKVLLDGIDCLALDDKGRTAIRRAKIGFVYQFHHLLPEFNAADNIAMPLMIAGVKQKLAREKAAALLAEMGLKDRGHHQPAQMSGGEQQRVAIARALANDPRLVIADEPTGNLDPATTERVFATLIKMVRDEGAAVLVATHNLSLIKHMDRVLTLSDGKLVDYQPD</sequence>
<dbReference type="InterPro" id="IPR003439">
    <property type="entry name" value="ABC_transporter-like_ATP-bd"/>
</dbReference>
<evidence type="ECO:0000256" key="3">
    <source>
        <dbReference type="ARBA" id="ARBA00022741"/>
    </source>
</evidence>
<dbReference type="Pfam" id="PF00005">
    <property type="entry name" value="ABC_tran"/>
    <property type="match status" value="1"/>
</dbReference>
<evidence type="ECO:0000313" key="12">
    <source>
        <dbReference type="Proteomes" id="UP000263957"/>
    </source>
</evidence>
<dbReference type="EMBL" id="DMBR01000409">
    <property type="protein sequence ID" value="HAE95577.1"/>
    <property type="molecule type" value="Genomic_DNA"/>
</dbReference>
<evidence type="ECO:0000256" key="2">
    <source>
        <dbReference type="ARBA" id="ARBA00022519"/>
    </source>
</evidence>
<organism evidence="9 10">
    <name type="scientific">Hyphomonas atlantica</name>
    <dbReference type="NCBI Taxonomy" id="1280948"/>
    <lineage>
        <taxon>Bacteria</taxon>
        <taxon>Pseudomonadati</taxon>
        <taxon>Pseudomonadota</taxon>
        <taxon>Alphaproteobacteria</taxon>
        <taxon>Hyphomonadales</taxon>
        <taxon>Hyphomonadaceae</taxon>
        <taxon>Hyphomonas</taxon>
    </lineage>
</organism>
<evidence type="ECO:0000259" key="6">
    <source>
        <dbReference type="PROSITE" id="PS50893"/>
    </source>
</evidence>
<dbReference type="EMBL" id="AWFH01000062">
    <property type="protein sequence ID" value="KCZ57983.1"/>
    <property type="molecule type" value="Genomic_DNA"/>
</dbReference>
<dbReference type="eggNOG" id="COG1136">
    <property type="taxonomic scope" value="Bacteria"/>
</dbReference>
<dbReference type="Proteomes" id="UP000259173">
    <property type="component" value="Unassembled WGS sequence"/>
</dbReference>
<evidence type="ECO:0000313" key="11">
    <source>
        <dbReference type="Proteomes" id="UP000259173"/>
    </source>
</evidence>
<dbReference type="GO" id="GO:0044874">
    <property type="term" value="P:lipoprotein localization to outer membrane"/>
    <property type="evidence" value="ECO:0007669"/>
    <property type="project" value="TreeGrafter"/>
</dbReference>
<dbReference type="Gene3D" id="3.40.50.300">
    <property type="entry name" value="P-loop containing nucleotide triphosphate hydrolases"/>
    <property type="match status" value="1"/>
</dbReference>
<dbReference type="Proteomes" id="UP000024547">
    <property type="component" value="Unassembled WGS sequence"/>
</dbReference>
<gene>
    <name evidence="7" type="ORF">DCG65_13560</name>
    <name evidence="8" type="ORF">DD728_09170</name>
    <name evidence="9" type="ORF">HY36_10760</name>
</gene>
<dbReference type="GO" id="GO:0005886">
    <property type="term" value="C:plasma membrane"/>
    <property type="evidence" value="ECO:0007669"/>
    <property type="project" value="TreeGrafter"/>
</dbReference>
<dbReference type="GO" id="GO:0016887">
    <property type="term" value="F:ATP hydrolysis activity"/>
    <property type="evidence" value="ECO:0007669"/>
    <property type="project" value="InterPro"/>
</dbReference>
<dbReference type="STRING" id="1280948.HY36_10760"/>
<keyword evidence="1" id="KW-0813">Transport</keyword>
<comment type="caution">
    <text evidence="9">The sequence shown here is derived from an EMBL/GenBank/DDBJ whole genome shotgun (WGS) entry which is preliminary data.</text>
</comment>
<evidence type="ECO:0000313" key="9">
    <source>
        <dbReference type="EMBL" id="KCZ57983.1"/>
    </source>
</evidence>
<dbReference type="Proteomes" id="UP000263957">
    <property type="component" value="Unassembled WGS sequence"/>
</dbReference>
<dbReference type="InterPro" id="IPR017871">
    <property type="entry name" value="ABC_transporter-like_CS"/>
</dbReference>
<dbReference type="GeneID" id="92501012"/>
<keyword evidence="2" id="KW-0472">Membrane</keyword>
<dbReference type="RefSeq" id="WP_035555040.1">
    <property type="nucleotide sequence ID" value="NZ_AWFH01000062.1"/>
</dbReference>
<dbReference type="InterPro" id="IPR003593">
    <property type="entry name" value="AAA+_ATPase"/>
</dbReference>
<reference evidence="9 10" key="1">
    <citation type="journal article" date="2014" name="Antonie Van Leeuwenhoek">
        <title>Hyphomonas beringensis sp. nov. and Hyphomonas chukchiensis sp. nov., isolated from surface seawater of the Bering Sea and Chukchi Sea.</title>
        <authorList>
            <person name="Li C."/>
            <person name="Lai Q."/>
            <person name="Li G."/>
            <person name="Dong C."/>
            <person name="Wang J."/>
            <person name="Liao Y."/>
            <person name="Shao Z."/>
        </authorList>
    </citation>
    <scope>NUCLEOTIDE SEQUENCE [LARGE SCALE GENOMIC DNA]</scope>
    <source>
        <strain evidence="9 10">22II1-22F38</strain>
    </source>
</reference>
<name>A0A059DXA5_9PROT</name>
<accession>A0A059DXA5</accession>
<feature type="domain" description="ABC transporter" evidence="6">
    <location>
        <begin position="6"/>
        <end position="228"/>
    </location>
</feature>
<dbReference type="CDD" id="cd03255">
    <property type="entry name" value="ABC_MJ0796_LolCDE_FtsE"/>
    <property type="match status" value="1"/>
</dbReference>
<evidence type="ECO:0000313" key="10">
    <source>
        <dbReference type="Proteomes" id="UP000024547"/>
    </source>
</evidence>
<reference evidence="11 12" key="2">
    <citation type="journal article" date="2018" name="Nat. Biotechnol.">
        <title>A standardized bacterial taxonomy based on genome phylogeny substantially revises the tree of life.</title>
        <authorList>
            <person name="Parks D.H."/>
            <person name="Chuvochina M."/>
            <person name="Waite D.W."/>
            <person name="Rinke C."/>
            <person name="Skarshewski A."/>
            <person name="Chaumeil P.A."/>
            <person name="Hugenholtz P."/>
        </authorList>
    </citation>
    <scope>NUCLEOTIDE SEQUENCE [LARGE SCALE GENOMIC DNA]</scope>
    <source>
        <strain evidence="8">UBA10378</strain>
        <strain evidence="7">UBA8557</strain>
    </source>
</reference>
<comment type="similarity">
    <text evidence="5">Belongs to the ABC transporter superfamily. Macrolide exporter (TC 3.A.1.122) family.</text>
</comment>
<dbReference type="OrthoDB" id="7627620at2"/>
<dbReference type="PANTHER" id="PTHR24220">
    <property type="entry name" value="IMPORT ATP-BINDING PROTEIN"/>
    <property type="match status" value="1"/>
</dbReference>
<evidence type="ECO:0000313" key="7">
    <source>
        <dbReference type="EMBL" id="HAE95577.1"/>
    </source>
</evidence>
<dbReference type="GO" id="GO:0089705">
    <property type="term" value="P:protein localization to outer membrane"/>
    <property type="evidence" value="ECO:0007669"/>
    <property type="project" value="TreeGrafter"/>
</dbReference>
<evidence type="ECO:0000256" key="1">
    <source>
        <dbReference type="ARBA" id="ARBA00022448"/>
    </source>
</evidence>
<keyword evidence="10" id="KW-1185">Reference proteome</keyword>
<keyword evidence="2" id="KW-0997">Cell inner membrane</keyword>
<evidence type="ECO:0000313" key="8">
    <source>
        <dbReference type="EMBL" id="HBQ49041.1"/>
    </source>
</evidence>
<keyword evidence="3" id="KW-0547">Nucleotide-binding</keyword>
<evidence type="ECO:0000256" key="4">
    <source>
        <dbReference type="ARBA" id="ARBA00022840"/>
    </source>
</evidence>
<dbReference type="GO" id="GO:0098796">
    <property type="term" value="C:membrane protein complex"/>
    <property type="evidence" value="ECO:0007669"/>
    <property type="project" value="UniProtKB-ARBA"/>
</dbReference>
<dbReference type="InterPro" id="IPR015854">
    <property type="entry name" value="ABC_transpr_LolD-like"/>
</dbReference>